<dbReference type="EMBL" id="BAABHS010000030">
    <property type="protein sequence ID" value="GAA4985572.1"/>
    <property type="molecule type" value="Genomic_DNA"/>
</dbReference>
<proteinExistence type="predicted"/>
<name>A0ABP9I1Y2_9ACTN</name>
<evidence type="ECO:0000313" key="3">
    <source>
        <dbReference type="EMBL" id="GAA4985572.1"/>
    </source>
</evidence>
<feature type="compositionally biased region" description="Low complexity" evidence="1">
    <location>
        <begin position="62"/>
        <end position="73"/>
    </location>
</feature>
<feature type="signal peptide" evidence="2">
    <location>
        <begin position="1"/>
        <end position="24"/>
    </location>
</feature>
<gene>
    <name evidence="3" type="ORF">GCM10023205_64950</name>
</gene>
<accession>A0ABP9I1Y2</accession>
<organism evidence="3 4">
    <name type="scientific">Yinghuangia aomiensis</name>
    <dbReference type="NCBI Taxonomy" id="676205"/>
    <lineage>
        <taxon>Bacteria</taxon>
        <taxon>Bacillati</taxon>
        <taxon>Actinomycetota</taxon>
        <taxon>Actinomycetes</taxon>
        <taxon>Kitasatosporales</taxon>
        <taxon>Streptomycetaceae</taxon>
        <taxon>Yinghuangia</taxon>
    </lineage>
</organism>
<dbReference type="RefSeq" id="WP_345679340.1">
    <property type="nucleotide sequence ID" value="NZ_BAABHS010000030.1"/>
</dbReference>
<evidence type="ECO:0000313" key="4">
    <source>
        <dbReference type="Proteomes" id="UP001500466"/>
    </source>
</evidence>
<evidence type="ECO:0000256" key="1">
    <source>
        <dbReference type="SAM" id="MobiDB-lite"/>
    </source>
</evidence>
<feature type="compositionally biased region" description="Low complexity" evidence="1">
    <location>
        <begin position="35"/>
        <end position="50"/>
    </location>
</feature>
<comment type="caution">
    <text evidence="3">The sequence shown here is derived from an EMBL/GenBank/DDBJ whole genome shotgun (WGS) entry which is preliminary data.</text>
</comment>
<feature type="chain" id="PRO_5046298045" evidence="2">
    <location>
        <begin position="25"/>
        <end position="203"/>
    </location>
</feature>
<keyword evidence="2" id="KW-0732">Signal</keyword>
<dbReference type="Proteomes" id="UP001500466">
    <property type="component" value="Unassembled WGS sequence"/>
</dbReference>
<protein>
    <submittedName>
        <fullName evidence="3">Uncharacterized protein</fullName>
    </submittedName>
</protein>
<reference evidence="4" key="1">
    <citation type="journal article" date="2019" name="Int. J. Syst. Evol. Microbiol.">
        <title>The Global Catalogue of Microorganisms (GCM) 10K type strain sequencing project: providing services to taxonomists for standard genome sequencing and annotation.</title>
        <authorList>
            <consortium name="The Broad Institute Genomics Platform"/>
            <consortium name="The Broad Institute Genome Sequencing Center for Infectious Disease"/>
            <person name="Wu L."/>
            <person name="Ma J."/>
        </authorList>
    </citation>
    <scope>NUCLEOTIDE SEQUENCE [LARGE SCALE GENOMIC DNA]</scope>
    <source>
        <strain evidence="4">JCM 17986</strain>
    </source>
</reference>
<dbReference type="PROSITE" id="PS51257">
    <property type="entry name" value="PROKAR_LIPOPROTEIN"/>
    <property type="match status" value="1"/>
</dbReference>
<feature type="region of interest" description="Disordered" evidence="1">
    <location>
        <begin position="31"/>
        <end position="75"/>
    </location>
</feature>
<evidence type="ECO:0000256" key="2">
    <source>
        <dbReference type="SAM" id="SignalP"/>
    </source>
</evidence>
<keyword evidence="4" id="KW-1185">Reference proteome</keyword>
<sequence length="203" mass="20474">MPARPWHLATTLAAVALTTTSCVAGPTITDEKKPAAATAPATTFPTASGPPNAPNLPTTQTSPNGSAIASASPSAPPKIYSVGGDAFEFASSMKVSVTAITDEGAISSGVPGRRRVAVHLQVVNGSSGDLHPYGMLVTLEACPSPTGSCGTPGDGPDRKEPSAIAAGTTADVVRYFGVPGADPLRLARVEIKYNTAHATFAYS</sequence>